<dbReference type="Pfam" id="PF14214">
    <property type="entry name" value="Helitron_like_N"/>
    <property type="match status" value="1"/>
</dbReference>
<dbReference type="STRING" id="1314778.A0A5C3PP58"/>
<evidence type="ECO:0000259" key="1">
    <source>
        <dbReference type="Pfam" id="PF14214"/>
    </source>
</evidence>
<feature type="non-terminal residue" evidence="2">
    <location>
        <position position="166"/>
    </location>
</feature>
<dbReference type="AlphaFoldDB" id="A0A5C3PP58"/>
<dbReference type="InterPro" id="IPR025476">
    <property type="entry name" value="Helitron_helicase-like"/>
</dbReference>
<feature type="non-terminal residue" evidence="2">
    <location>
        <position position="1"/>
    </location>
</feature>
<keyword evidence="3" id="KW-1185">Reference proteome</keyword>
<accession>A0A5C3PP58</accession>
<organism evidence="2 3">
    <name type="scientific">Polyporus arcularius HHB13444</name>
    <dbReference type="NCBI Taxonomy" id="1314778"/>
    <lineage>
        <taxon>Eukaryota</taxon>
        <taxon>Fungi</taxon>
        <taxon>Dikarya</taxon>
        <taxon>Basidiomycota</taxon>
        <taxon>Agaricomycotina</taxon>
        <taxon>Agaricomycetes</taxon>
        <taxon>Polyporales</taxon>
        <taxon>Polyporaceae</taxon>
        <taxon>Polyporus</taxon>
    </lineage>
</organism>
<dbReference type="Proteomes" id="UP000308197">
    <property type="component" value="Unassembled WGS sequence"/>
</dbReference>
<sequence length="166" mass="18798">LFTAFNIIQRRAVLLHSSLKIKRDRLRAFANDIANISEDAVARVCARIANKTPLTGLDFEERQVVKLMEEVQLVSRNVPGTSAARLAMRNELRALMLTHGTPHFYLTINPADLYNPVVKFLSGADIDIDRLLPEQVPDPWEQSILIARNPVAAARFFNTYIRAFIK</sequence>
<feature type="domain" description="Helitron helicase-like" evidence="1">
    <location>
        <begin position="1"/>
        <end position="166"/>
    </location>
</feature>
<reference evidence="2 3" key="1">
    <citation type="journal article" date="2019" name="Nat. Ecol. Evol.">
        <title>Megaphylogeny resolves global patterns of mushroom evolution.</title>
        <authorList>
            <person name="Varga T."/>
            <person name="Krizsan K."/>
            <person name="Foldi C."/>
            <person name="Dima B."/>
            <person name="Sanchez-Garcia M."/>
            <person name="Sanchez-Ramirez S."/>
            <person name="Szollosi G.J."/>
            <person name="Szarkandi J.G."/>
            <person name="Papp V."/>
            <person name="Albert L."/>
            <person name="Andreopoulos W."/>
            <person name="Angelini C."/>
            <person name="Antonin V."/>
            <person name="Barry K.W."/>
            <person name="Bougher N.L."/>
            <person name="Buchanan P."/>
            <person name="Buyck B."/>
            <person name="Bense V."/>
            <person name="Catcheside P."/>
            <person name="Chovatia M."/>
            <person name="Cooper J."/>
            <person name="Damon W."/>
            <person name="Desjardin D."/>
            <person name="Finy P."/>
            <person name="Geml J."/>
            <person name="Haridas S."/>
            <person name="Hughes K."/>
            <person name="Justo A."/>
            <person name="Karasinski D."/>
            <person name="Kautmanova I."/>
            <person name="Kiss B."/>
            <person name="Kocsube S."/>
            <person name="Kotiranta H."/>
            <person name="LaButti K.M."/>
            <person name="Lechner B.E."/>
            <person name="Liimatainen K."/>
            <person name="Lipzen A."/>
            <person name="Lukacs Z."/>
            <person name="Mihaltcheva S."/>
            <person name="Morgado L.N."/>
            <person name="Niskanen T."/>
            <person name="Noordeloos M.E."/>
            <person name="Ohm R.A."/>
            <person name="Ortiz-Santana B."/>
            <person name="Ovrebo C."/>
            <person name="Racz N."/>
            <person name="Riley R."/>
            <person name="Savchenko A."/>
            <person name="Shiryaev A."/>
            <person name="Soop K."/>
            <person name="Spirin V."/>
            <person name="Szebenyi C."/>
            <person name="Tomsovsky M."/>
            <person name="Tulloss R.E."/>
            <person name="Uehling J."/>
            <person name="Grigoriev I.V."/>
            <person name="Vagvolgyi C."/>
            <person name="Papp T."/>
            <person name="Martin F.M."/>
            <person name="Miettinen O."/>
            <person name="Hibbett D.S."/>
            <person name="Nagy L.G."/>
        </authorList>
    </citation>
    <scope>NUCLEOTIDE SEQUENCE [LARGE SCALE GENOMIC DNA]</scope>
    <source>
        <strain evidence="2 3">HHB13444</strain>
    </source>
</reference>
<dbReference type="EMBL" id="ML211028">
    <property type="protein sequence ID" value="TFK91102.1"/>
    <property type="molecule type" value="Genomic_DNA"/>
</dbReference>
<name>A0A5C3PP58_9APHY</name>
<dbReference type="InParanoid" id="A0A5C3PP58"/>
<evidence type="ECO:0000313" key="2">
    <source>
        <dbReference type="EMBL" id="TFK91102.1"/>
    </source>
</evidence>
<protein>
    <recommendedName>
        <fullName evidence="1">Helitron helicase-like domain-containing protein</fullName>
    </recommendedName>
</protein>
<proteinExistence type="predicted"/>
<evidence type="ECO:0000313" key="3">
    <source>
        <dbReference type="Proteomes" id="UP000308197"/>
    </source>
</evidence>
<gene>
    <name evidence="2" type="ORF">K466DRAFT_441885</name>
</gene>